<dbReference type="RefSeq" id="XP_006814653.1">
    <property type="nucleotide sequence ID" value="XM_006814590.1"/>
</dbReference>
<dbReference type="InterPro" id="IPR003903">
    <property type="entry name" value="UIM_dom"/>
</dbReference>
<dbReference type="SMART" id="SM00726">
    <property type="entry name" value="UIM"/>
    <property type="match status" value="2"/>
</dbReference>
<evidence type="ECO:0000256" key="3">
    <source>
        <dbReference type="ARBA" id="ARBA00022490"/>
    </source>
</evidence>
<comment type="similarity">
    <text evidence="2">Belongs to the epsin family.</text>
</comment>
<feature type="region of interest" description="Disordered" evidence="6">
    <location>
        <begin position="148"/>
        <end position="268"/>
    </location>
</feature>
<feature type="region of interest" description="Disordered" evidence="6">
    <location>
        <begin position="300"/>
        <end position="414"/>
    </location>
</feature>
<keyword evidence="5" id="KW-0446">Lipid-binding</keyword>
<dbReference type="CDD" id="cd16990">
    <property type="entry name" value="ENTH_Epsin"/>
    <property type="match status" value="1"/>
</dbReference>
<dbReference type="PROSITE" id="PS50330">
    <property type="entry name" value="UIM"/>
    <property type="match status" value="2"/>
</dbReference>
<keyword evidence="3" id="KW-0963">Cytoplasm</keyword>
<feature type="compositionally biased region" description="Polar residues" evidence="6">
    <location>
        <begin position="178"/>
        <end position="196"/>
    </location>
</feature>
<feature type="compositionally biased region" description="Pro residues" evidence="6">
    <location>
        <begin position="307"/>
        <end position="321"/>
    </location>
</feature>
<dbReference type="Gene3D" id="1.25.40.90">
    <property type="match status" value="1"/>
</dbReference>
<feature type="compositionally biased region" description="Polar residues" evidence="6">
    <location>
        <begin position="526"/>
        <end position="539"/>
    </location>
</feature>
<evidence type="ECO:0000256" key="5">
    <source>
        <dbReference type="ARBA" id="ARBA00023121"/>
    </source>
</evidence>
<evidence type="ECO:0000259" key="7">
    <source>
        <dbReference type="PROSITE" id="PS50942"/>
    </source>
</evidence>
<dbReference type="SUPFAM" id="SSF48464">
    <property type="entry name" value="ENTH/VHS domain"/>
    <property type="match status" value="1"/>
</dbReference>
<feature type="compositionally biased region" description="Polar residues" evidence="6">
    <location>
        <begin position="153"/>
        <end position="163"/>
    </location>
</feature>
<feature type="domain" description="ENTH" evidence="7">
    <location>
        <begin position="9"/>
        <end position="141"/>
    </location>
</feature>
<dbReference type="PANTHER" id="PTHR12276">
    <property type="entry name" value="EPSIN/ENT-RELATED"/>
    <property type="match status" value="1"/>
</dbReference>
<gene>
    <name evidence="9" type="primary">LOC100367459</name>
</gene>
<dbReference type="InterPro" id="IPR008942">
    <property type="entry name" value="ENTH_VHS"/>
</dbReference>
<protein>
    <submittedName>
        <fullName evidence="9">Epsin-2-like isoform X2</fullName>
    </submittedName>
</protein>
<dbReference type="Gene3D" id="6.10.250.1800">
    <property type="match status" value="1"/>
</dbReference>
<evidence type="ECO:0000313" key="9">
    <source>
        <dbReference type="RefSeq" id="XP_006814653.1"/>
    </source>
</evidence>
<dbReference type="PANTHER" id="PTHR12276:SF115">
    <property type="entry name" value="FI19443P1"/>
    <property type="match status" value="1"/>
</dbReference>
<feature type="compositionally biased region" description="Polar residues" evidence="6">
    <location>
        <begin position="462"/>
        <end position="489"/>
    </location>
</feature>
<feature type="compositionally biased region" description="Basic and acidic residues" evidence="6">
    <location>
        <begin position="230"/>
        <end position="240"/>
    </location>
</feature>
<reference evidence="9" key="1">
    <citation type="submission" date="2025-08" db="UniProtKB">
        <authorList>
            <consortium name="RefSeq"/>
        </authorList>
    </citation>
    <scope>IDENTIFICATION</scope>
    <source>
        <tissue evidence="9">Testes</tissue>
    </source>
</reference>
<dbReference type="SMART" id="SM00273">
    <property type="entry name" value="ENTH"/>
    <property type="match status" value="1"/>
</dbReference>
<evidence type="ECO:0000256" key="2">
    <source>
        <dbReference type="ARBA" id="ARBA00010130"/>
    </source>
</evidence>
<comment type="subcellular location">
    <subcellularLocation>
        <location evidence="1">Cytoplasm</location>
    </subcellularLocation>
</comment>
<dbReference type="PROSITE" id="PS50942">
    <property type="entry name" value="ENTH"/>
    <property type="match status" value="1"/>
</dbReference>
<dbReference type="Proteomes" id="UP000694865">
    <property type="component" value="Unplaced"/>
</dbReference>
<evidence type="ECO:0000313" key="8">
    <source>
        <dbReference type="Proteomes" id="UP000694865"/>
    </source>
</evidence>
<feature type="compositionally biased region" description="Polar residues" evidence="6">
    <location>
        <begin position="366"/>
        <end position="384"/>
    </location>
</feature>
<dbReference type="Pfam" id="PF01417">
    <property type="entry name" value="ENTH"/>
    <property type="match status" value="1"/>
</dbReference>
<proteinExistence type="inferred from homology"/>
<name>A0ABM0M3R2_SACKO</name>
<feature type="region of interest" description="Disordered" evidence="6">
    <location>
        <begin position="509"/>
        <end position="539"/>
    </location>
</feature>
<dbReference type="InterPro" id="IPR013809">
    <property type="entry name" value="ENTH"/>
</dbReference>
<dbReference type="GeneID" id="100367459"/>
<evidence type="ECO:0000256" key="4">
    <source>
        <dbReference type="ARBA" id="ARBA00022553"/>
    </source>
</evidence>
<keyword evidence="4" id="KW-0597">Phosphoprotein</keyword>
<accession>A0ABM0M3R2</accession>
<evidence type="ECO:0000256" key="6">
    <source>
        <dbReference type="SAM" id="MobiDB-lite"/>
    </source>
</evidence>
<evidence type="ECO:0000256" key="1">
    <source>
        <dbReference type="ARBA" id="ARBA00004496"/>
    </source>
</evidence>
<sequence length="539" mass="57699">MPIRRQLKNVVNNYTDSQVKVREATSNDPWGPSSSLMTEIADLTYNVVAFSEIMAMLWKRLNDHGKNWRHVYKSLVVLDYIIKTGSERVAQQCKENIFAIQTLKDFQFIDRDGKDQGVNVREKSKQLVSLLKDDERLKQERARALKAKERFAQASSGIGSNSEYGKESTERTGGYQTGGTPDNQNTDPASESATTPPVNPGEQARPQTTGEEELQLQLALAMSKEEADESDRQKRSDDVRLQMALNESLDEKPEVVSGGGGGGSALLDLTEPLPVRAATMPTSDPWGAVETDVAPVAADPWGSPAVVAPPPAAAPPQPNPWGEPIVSQSPPPPQPPHRVATDPWGSPALPSHRSASPAADIWGSPPVTSNVATSQAAAWGGESSTDPDADFDSIRIGGGIGNNDPFGGPPAASAMPVDNMFDMGSMGVALSSNSQDEKKKSASDFLGENSSLVNLDSLIGPTPQQQVAQPGSTNPFAVNTTSKSTNPFQVQHSASPTLNQMKQPATMPMTAYGSQLPQPMLPAANVPQQQQQSTNPFLF</sequence>
<organism evidence="8 9">
    <name type="scientific">Saccoglossus kowalevskii</name>
    <name type="common">Acorn worm</name>
    <dbReference type="NCBI Taxonomy" id="10224"/>
    <lineage>
        <taxon>Eukaryota</taxon>
        <taxon>Metazoa</taxon>
        <taxon>Hemichordata</taxon>
        <taxon>Enteropneusta</taxon>
        <taxon>Harrimaniidae</taxon>
        <taxon>Saccoglossus</taxon>
    </lineage>
</organism>
<keyword evidence="8" id="KW-1185">Reference proteome</keyword>
<feature type="region of interest" description="Disordered" evidence="6">
    <location>
        <begin position="457"/>
        <end position="489"/>
    </location>
</feature>